<evidence type="ECO:0000313" key="7">
    <source>
        <dbReference type="EMBL" id="KOX96951.1"/>
    </source>
</evidence>
<dbReference type="Pfam" id="PF22703">
    <property type="entry name" value="Cdc6_lid"/>
    <property type="match status" value="1"/>
</dbReference>
<name>A0A0M9AT26_9EURY</name>
<evidence type="ECO:0000259" key="6">
    <source>
        <dbReference type="SMART" id="SM00382"/>
    </source>
</evidence>
<dbReference type="GO" id="GO:0005524">
    <property type="term" value="F:ATP binding"/>
    <property type="evidence" value="ECO:0007669"/>
    <property type="project" value="UniProtKB-KW"/>
</dbReference>
<gene>
    <name evidence="7" type="ORF">AMR74_05860</name>
</gene>
<dbReference type="InterPro" id="IPR049945">
    <property type="entry name" value="AAA_22"/>
</dbReference>
<dbReference type="SMART" id="SM00382">
    <property type="entry name" value="AAA"/>
    <property type="match status" value="1"/>
</dbReference>
<evidence type="ECO:0000256" key="5">
    <source>
        <dbReference type="SAM" id="MobiDB-lite"/>
    </source>
</evidence>
<dbReference type="PANTHER" id="PTHR10763">
    <property type="entry name" value="CELL DIVISION CONTROL PROTEIN 6-RELATED"/>
    <property type="match status" value="1"/>
</dbReference>
<evidence type="ECO:0000256" key="3">
    <source>
        <dbReference type="ARBA" id="ARBA00022741"/>
    </source>
</evidence>
<dbReference type="SUPFAM" id="SSF52540">
    <property type="entry name" value="P-loop containing nucleoside triphosphate hydrolases"/>
    <property type="match status" value="1"/>
</dbReference>
<dbReference type="OrthoDB" id="270161at2157"/>
<dbReference type="InterPro" id="IPR050311">
    <property type="entry name" value="ORC1/CDC6"/>
</dbReference>
<dbReference type="GO" id="GO:0006260">
    <property type="term" value="P:DNA replication"/>
    <property type="evidence" value="ECO:0007669"/>
    <property type="project" value="UniProtKB-KW"/>
</dbReference>
<feature type="domain" description="AAA+ ATPase" evidence="6">
    <location>
        <begin position="39"/>
        <end position="178"/>
    </location>
</feature>
<dbReference type="Proteomes" id="UP000037747">
    <property type="component" value="Unassembled WGS sequence"/>
</dbReference>
<dbReference type="InterPro" id="IPR003593">
    <property type="entry name" value="AAA+_ATPase"/>
</dbReference>
<dbReference type="InterPro" id="IPR027417">
    <property type="entry name" value="P-loop_NTPase"/>
</dbReference>
<dbReference type="PANTHER" id="PTHR10763:SF22">
    <property type="entry name" value="ORC1-TYPE DNA REPLICATION PROTEIN"/>
    <property type="match status" value="1"/>
</dbReference>
<organism evidence="7 8">
    <name type="scientific">Halorubrum tropicale</name>
    <dbReference type="NCBI Taxonomy" id="1765655"/>
    <lineage>
        <taxon>Archaea</taxon>
        <taxon>Methanobacteriati</taxon>
        <taxon>Methanobacteriota</taxon>
        <taxon>Stenosarchaea group</taxon>
        <taxon>Halobacteria</taxon>
        <taxon>Halobacteriales</taxon>
        <taxon>Haloferacaceae</taxon>
        <taxon>Halorubrum</taxon>
    </lineage>
</organism>
<evidence type="ECO:0000313" key="8">
    <source>
        <dbReference type="Proteomes" id="UP000037747"/>
    </source>
</evidence>
<keyword evidence="4" id="KW-0067">ATP-binding</keyword>
<proteinExistence type="inferred from homology"/>
<reference evidence="7 8" key="1">
    <citation type="submission" date="2015-08" db="EMBL/GenBank/DDBJ databases">
        <title>Genomes of Isolates from Cabo Rojo, PR.</title>
        <authorList>
            <person name="Sanchez-Nieves R.L."/>
            <person name="Montalvo-Rodriguez R."/>
        </authorList>
    </citation>
    <scope>NUCLEOTIDE SEQUENCE [LARGE SCALE GENOMIC DNA]</scope>
    <source>
        <strain evidence="7 8">5</strain>
    </source>
</reference>
<dbReference type="InterPro" id="IPR055237">
    <property type="entry name" value="Cdc6_lid"/>
</dbReference>
<feature type="region of interest" description="Disordered" evidence="5">
    <location>
        <begin position="1"/>
        <end position="21"/>
    </location>
</feature>
<evidence type="ECO:0000256" key="4">
    <source>
        <dbReference type="ARBA" id="ARBA00022840"/>
    </source>
</evidence>
<evidence type="ECO:0000256" key="2">
    <source>
        <dbReference type="ARBA" id="ARBA00022705"/>
    </source>
</evidence>
<evidence type="ECO:0000256" key="1">
    <source>
        <dbReference type="ARBA" id="ARBA00006184"/>
    </source>
</evidence>
<dbReference type="Gene3D" id="3.40.50.300">
    <property type="entry name" value="P-loop containing nucleotide triphosphate hydrolases"/>
    <property type="match status" value="1"/>
</dbReference>
<dbReference type="AlphaFoldDB" id="A0A0M9AT26"/>
<protein>
    <submittedName>
        <fullName evidence="7">AAA family ATPase</fullName>
    </submittedName>
</protein>
<dbReference type="PATRIC" id="fig|1705389.3.peg.3134"/>
<accession>A0A0M9AT26</accession>
<keyword evidence="8" id="KW-1185">Reference proteome</keyword>
<dbReference type="GO" id="GO:0016887">
    <property type="term" value="F:ATP hydrolysis activity"/>
    <property type="evidence" value="ECO:0007669"/>
    <property type="project" value="InterPro"/>
</dbReference>
<dbReference type="EMBL" id="LIST01000002">
    <property type="protein sequence ID" value="KOX96951.1"/>
    <property type="molecule type" value="Genomic_DNA"/>
</dbReference>
<dbReference type="Gene3D" id="1.10.8.60">
    <property type="match status" value="1"/>
</dbReference>
<dbReference type="CDD" id="cd00009">
    <property type="entry name" value="AAA"/>
    <property type="match status" value="1"/>
</dbReference>
<dbReference type="Pfam" id="PF13401">
    <property type="entry name" value="AAA_22"/>
    <property type="match status" value="1"/>
</dbReference>
<keyword evidence="3" id="KW-0547">Nucleotide-binding</keyword>
<dbReference type="STRING" id="1765655.AMR74_05860"/>
<comment type="caution">
    <text evidence="7">The sequence shown here is derived from an EMBL/GenBank/DDBJ whole genome shotgun (WGS) entry which is preliminary data.</text>
</comment>
<dbReference type="RefSeq" id="WP_077152257.1">
    <property type="nucleotide sequence ID" value="NZ_LIST01000002.1"/>
</dbReference>
<keyword evidence="2" id="KW-0235">DNA replication</keyword>
<comment type="similarity">
    <text evidence="1">Belongs to the CDC6/cdc18 family.</text>
</comment>
<sequence>MISNGSVFEDDHLPDPIVGRNSHMNEVTDALAPIEDGQRAENCFLFGPSGAGKTTVARAAVRELRREVLDVPYAYVNCWRDYTRNAVLERLSHDLVGTAVPRSASTSTLLDRVHRDFNGPGVVILDEVDQLRETELLYDLHEFRGLSWIGIANDEVDLLADLDERVRSRVSVGYRVTFDRYGEDTIAEIVRLRARAGLGPGAVSQEVCETIARLADGDARMGITTLRAAARKASSEGLSNIPKRLVKDSISEAEREIARKTYSKLTDHQRVVVDVLQEDGPLIQRELHERYSERHDDPVSLRYFRDAHLAKLEHYELVETESRSGKKLYSLAEPANIGRVAQP</sequence>